<evidence type="ECO:0000313" key="2">
    <source>
        <dbReference type="Proteomes" id="UP000799324"/>
    </source>
</evidence>
<dbReference type="Proteomes" id="UP000799324">
    <property type="component" value="Unassembled WGS sequence"/>
</dbReference>
<organism evidence="1 2">
    <name type="scientific">Lophiostoma macrostomum CBS 122681</name>
    <dbReference type="NCBI Taxonomy" id="1314788"/>
    <lineage>
        <taxon>Eukaryota</taxon>
        <taxon>Fungi</taxon>
        <taxon>Dikarya</taxon>
        <taxon>Ascomycota</taxon>
        <taxon>Pezizomycotina</taxon>
        <taxon>Dothideomycetes</taxon>
        <taxon>Pleosporomycetidae</taxon>
        <taxon>Pleosporales</taxon>
        <taxon>Lophiostomataceae</taxon>
        <taxon>Lophiostoma</taxon>
    </lineage>
</organism>
<evidence type="ECO:0000313" key="1">
    <source>
        <dbReference type="EMBL" id="KAF2647661.1"/>
    </source>
</evidence>
<gene>
    <name evidence="1" type="ORF">K491DRAFT_292656</name>
</gene>
<name>A0A6A6SKY5_9PLEO</name>
<keyword evidence="2" id="KW-1185">Reference proteome</keyword>
<protein>
    <submittedName>
        <fullName evidence="1">Uncharacterized protein</fullName>
    </submittedName>
</protein>
<reference evidence="1" key="1">
    <citation type="journal article" date="2020" name="Stud. Mycol.">
        <title>101 Dothideomycetes genomes: a test case for predicting lifestyles and emergence of pathogens.</title>
        <authorList>
            <person name="Haridas S."/>
            <person name="Albert R."/>
            <person name="Binder M."/>
            <person name="Bloem J."/>
            <person name="Labutti K."/>
            <person name="Salamov A."/>
            <person name="Andreopoulos B."/>
            <person name="Baker S."/>
            <person name="Barry K."/>
            <person name="Bills G."/>
            <person name="Bluhm B."/>
            <person name="Cannon C."/>
            <person name="Castanera R."/>
            <person name="Culley D."/>
            <person name="Daum C."/>
            <person name="Ezra D."/>
            <person name="Gonzalez J."/>
            <person name="Henrissat B."/>
            <person name="Kuo A."/>
            <person name="Liang C."/>
            <person name="Lipzen A."/>
            <person name="Lutzoni F."/>
            <person name="Magnuson J."/>
            <person name="Mondo S."/>
            <person name="Nolan M."/>
            <person name="Ohm R."/>
            <person name="Pangilinan J."/>
            <person name="Park H.-J."/>
            <person name="Ramirez L."/>
            <person name="Alfaro M."/>
            <person name="Sun H."/>
            <person name="Tritt A."/>
            <person name="Yoshinaga Y."/>
            <person name="Zwiers L.-H."/>
            <person name="Turgeon B."/>
            <person name="Goodwin S."/>
            <person name="Spatafora J."/>
            <person name="Crous P."/>
            <person name="Grigoriev I."/>
        </authorList>
    </citation>
    <scope>NUCLEOTIDE SEQUENCE</scope>
    <source>
        <strain evidence="1">CBS 122681</strain>
    </source>
</reference>
<dbReference type="EMBL" id="MU004594">
    <property type="protein sequence ID" value="KAF2647661.1"/>
    <property type="molecule type" value="Genomic_DNA"/>
</dbReference>
<sequence length="102" mass="11845">MYCLHNILVHSPPRSKHCLSIPRPYAICPCHDFPLGFWCSCSASITSRPAISTPWVHRRPWHKLSVKKWGQTPRPFPPQPRPSPRIFLGIHLSIMCWPREVL</sequence>
<proteinExistence type="predicted"/>
<accession>A0A6A6SKY5</accession>
<dbReference type="AlphaFoldDB" id="A0A6A6SKY5"/>